<dbReference type="EMBL" id="DSYZ01000096">
    <property type="protein sequence ID" value="HGT83077.1"/>
    <property type="molecule type" value="Genomic_DNA"/>
</dbReference>
<dbReference type="SUPFAM" id="SSF46785">
    <property type="entry name" value="Winged helix' DNA-binding domain"/>
    <property type="match status" value="1"/>
</dbReference>
<evidence type="ECO:0000313" key="2">
    <source>
        <dbReference type="EMBL" id="HGT83077.1"/>
    </source>
</evidence>
<name>A0A7J3M294_ARCFL</name>
<dbReference type="InterPro" id="IPR002831">
    <property type="entry name" value="Tscrpt_reg_TrmB_N"/>
</dbReference>
<proteinExistence type="predicted"/>
<dbReference type="AlphaFoldDB" id="A0A7J3M294"/>
<organism evidence="2">
    <name type="scientific">Archaeoglobus fulgidus</name>
    <dbReference type="NCBI Taxonomy" id="2234"/>
    <lineage>
        <taxon>Archaea</taxon>
        <taxon>Methanobacteriati</taxon>
        <taxon>Methanobacteriota</taxon>
        <taxon>Archaeoglobi</taxon>
        <taxon>Archaeoglobales</taxon>
        <taxon>Archaeoglobaceae</taxon>
        <taxon>Archaeoglobus</taxon>
    </lineage>
</organism>
<dbReference type="InterPro" id="IPR036390">
    <property type="entry name" value="WH_DNA-bd_sf"/>
</dbReference>
<dbReference type="InterPro" id="IPR051797">
    <property type="entry name" value="TrmB-like"/>
</dbReference>
<dbReference type="Gene3D" id="1.10.10.10">
    <property type="entry name" value="Winged helix-like DNA-binding domain superfamily/Winged helix DNA-binding domain"/>
    <property type="match status" value="1"/>
</dbReference>
<gene>
    <name evidence="2" type="ORF">ENT52_05065</name>
</gene>
<dbReference type="PANTHER" id="PTHR34293">
    <property type="entry name" value="HTH-TYPE TRANSCRIPTIONAL REGULATOR TRMBL2"/>
    <property type="match status" value="1"/>
</dbReference>
<protein>
    <submittedName>
        <fullName evidence="2">TrmB family transcriptional regulator</fullName>
    </submittedName>
</protein>
<reference evidence="2" key="1">
    <citation type="journal article" date="2020" name="mSystems">
        <title>Genome- and Community-Level Interaction Insights into Carbon Utilization and Element Cycling Functions of Hydrothermarchaeota in Hydrothermal Sediment.</title>
        <authorList>
            <person name="Zhou Z."/>
            <person name="Liu Y."/>
            <person name="Xu W."/>
            <person name="Pan J."/>
            <person name="Luo Z.H."/>
            <person name="Li M."/>
        </authorList>
    </citation>
    <scope>NUCLEOTIDE SEQUENCE [LARGE SCALE GENOMIC DNA]</scope>
    <source>
        <strain evidence="2">SpSt-587</strain>
    </source>
</reference>
<feature type="domain" description="Transcription regulator TrmB N-terminal" evidence="1">
    <location>
        <begin position="5"/>
        <end position="71"/>
    </location>
</feature>
<dbReference type="InterPro" id="IPR011991">
    <property type="entry name" value="ArsR-like_HTH"/>
</dbReference>
<dbReference type="Pfam" id="PF01978">
    <property type="entry name" value="TrmB"/>
    <property type="match status" value="1"/>
</dbReference>
<dbReference type="InterPro" id="IPR036388">
    <property type="entry name" value="WH-like_DNA-bd_sf"/>
</dbReference>
<dbReference type="PANTHER" id="PTHR34293:SF1">
    <property type="entry name" value="HTH-TYPE TRANSCRIPTIONAL REGULATOR TRMBL2"/>
    <property type="match status" value="1"/>
</dbReference>
<dbReference type="CDD" id="cd00090">
    <property type="entry name" value="HTH_ARSR"/>
    <property type="match status" value="1"/>
</dbReference>
<comment type="caution">
    <text evidence="2">The sequence shown here is derived from an EMBL/GenBank/DDBJ whole genome shotgun (WGS) entry which is preliminary data.</text>
</comment>
<accession>A0A7J3M294</accession>
<sequence>MIEVLKSFGFTEYEAKALVALIAKGSLTAREIAEFSGIPRTSVYDVMESLKAKGFVEEFGKPAKFRAVSTEEIITTLSKRMSENLEVLKEEIAKLRSGEEVELVKLYRGKSVFEKLEELVISAKDEIVVLISYLKPEIKEILSKARCRLVVISSNASELAGECYEIKSPVVKDRTDFAHGLAIFDSEKIFAIFVNNVTIGIAGEGEGLVQFSKLMIEPLLRELRRERLKIEKQP</sequence>
<evidence type="ECO:0000259" key="1">
    <source>
        <dbReference type="Pfam" id="PF01978"/>
    </source>
</evidence>